<keyword evidence="4" id="KW-0378">Hydrolase</keyword>
<sequence>MSGAGRHALVFGASGLIGRHLVLALTREGVRVSTANRSSASYRRLAGWLDARGGGAAPADLRVDFSRPSLFEGVRQGEGVREGEGQFEFEEITEVHNCAGAYRFGMSAREASEANVDSVRAVVAFAARLPRLRRLVQVSGYRVGGQEPGPWSAERRRDVYRELGAYEASRVEADAVFRTEVERLGVPWSVVNPASVIGDSATGESDQYLGLAQSVRDLWRGSLAALPGDGRTFVPVVAVDYLARFMALLPADESTEGGAYWLLDDETPALPDLLTLVAERYRVRAPRTRIPVSLVRRLPRRITRADPETLTFLSSDRYPTGSARALAARHGLTEPDTVGTILRWADHLAAHRFGDAVGGGRRFTEVGGVRTFELGERGASTVVLPGLPVNADTWAPVVDALGDARAVDLPGLGMSAGGVADWPSWLAALWEGGGVDHLVGHSVGAAAAVEAATARPEAVRRLTLVAPFFLRAPGARVARWAPASRWYLRRVSPEALADRLTGGAAPADAVRSSVADLRRGAVAATVARLLAAAGQERWREELRGGLRRFPGDVHVVVGAGDPLAPEGLALLEALPRVTVTEIDGAGHHPQLTRPRDVARVVGAHRAVRGRGSGERPRRVVTNRSATGES</sequence>
<dbReference type="InterPro" id="IPR029058">
    <property type="entry name" value="AB_hydrolase_fold"/>
</dbReference>
<evidence type="ECO:0000259" key="3">
    <source>
        <dbReference type="Pfam" id="PF12697"/>
    </source>
</evidence>
<accession>A0A5C4V359</accession>
<evidence type="ECO:0000259" key="2">
    <source>
        <dbReference type="Pfam" id="PF07993"/>
    </source>
</evidence>
<feature type="domain" description="AB hydrolase-1" evidence="3">
    <location>
        <begin position="382"/>
        <end position="599"/>
    </location>
</feature>
<dbReference type="AlphaFoldDB" id="A0A5C4V359"/>
<reference evidence="4 5" key="1">
    <citation type="submission" date="2019-06" db="EMBL/GenBank/DDBJ databases">
        <title>Draft genome of Streptomyces sedi sp. JCM16909.</title>
        <authorList>
            <person name="Klykleung N."/>
            <person name="Tanasupawat S."/>
            <person name="Kudo T."/>
            <person name="Yuki M."/>
            <person name="Ohkuma M."/>
        </authorList>
    </citation>
    <scope>NUCLEOTIDE SEQUENCE [LARGE SCALE GENOMIC DNA]</scope>
    <source>
        <strain evidence="4 5">JCM 16909</strain>
    </source>
</reference>
<proteinExistence type="predicted"/>
<dbReference type="Gene3D" id="3.40.50.1820">
    <property type="entry name" value="alpha/beta hydrolase"/>
    <property type="match status" value="1"/>
</dbReference>
<dbReference type="InterPro" id="IPR000073">
    <property type="entry name" value="AB_hydrolase_1"/>
</dbReference>
<feature type="region of interest" description="Disordered" evidence="1">
    <location>
        <begin position="607"/>
        <end position="629"/>
    </location>
</feature>
<dbReference type="SUPFAM" id="SSF51735">
    <property type="entry name" value="NAD(P)-binding Rossmann-fold domains"/>
    <property type="match status" value="1"/>
</dbReference>
<dbReference type="Pfam" id="PF12697">
    <property type="entry name" value="Abhydrolase_6"/>
    <property type="match status" value="1"/>
</dbReference>
<dbReference type="GO" id="GO:0004029">
    <property type="term" value="F:aldehyde dehydrogenase (NAD+) activity"/>
    <property type="evidence" value="ECO:0007669"/>
    <property type="project" value="TreeGrafter"/>
</dbReference>
<keyword evidence="5" id="KW-1185">Reference proteome</keyword>
<dbReference type="PANTHER" id="PTHR48079:SF6">
    <property type="entry name" value="NAD(P)-BINDING DOMAIN-CONTAINING PROTEIN-RELATED"/>
    <property type="match status" value="1"/>
</dbReference>
<evidence type="ECO:0000256" key="1">
    <source>
        <dbReference type="SAM" id="MobiDB-lite"/>
    </source>
</evidence>
<dbReference type="Gene3D" id="3.40.50.720">
    <property type="entry name" value="NAD(P)-binding Rossmann-like Domain"/>
    <property type="match status" value="1"/>
</dbReference>
<dbReference type="PANTHER" id="PTHR48079">
    <property type="entry name" value="PROTEIN YEEZ"/>
    <property type="match status" value="1"/>
</dbReference>
<evidence type="ECO:0000313" key="5">
    <source>
        <dbReference type="Proteomes" id="UP000311713"/>
    </source>
</evidence>
<gene>
    <name evidence="4" type="ORF">FH715_13995</name>
</gene>
<dbReference type="OrthoDB" id="5241256at2"/>
<dbReference type="Proteomes" id="UP000311713">
    <property type="component" value="Unassembled WGS sequence"/>
</dbReference>
<dbReference type="SUPFAM" id="SSF53474">
    <property type="entry name" value="alpha/beta-Hydrolases"/>
    <property type="match status" value="1"/>
</dbReference>
<dbReference type="InterPro" id="IPR051783">
    <property type="entry name" value="NAD(P)-dependent_oxidoreduct"/>
</dbReference>
<dbReference type="InterPro" id="IPR036291">
    <property type="entry name" value="NAD(P)-bd_dom_sf"/>
</dbReference>
<dbReference type="EMBL" id="VDGT01000009">
    <property type="protein sequence ID" value="TNM29846.1"/>
    <property type="molecule type" value="Genomic_DNA"/>
</dbReference>
<name>A0A5C4V359_9ACTN</name>
<dbReference type="RefSeq" id="WP_139645031.1">
    <property type="nucleotide sequence ID" value="NZ_BAAAZS010000153.1"/>
</dbReference>
<comment type="caution">
    <text evidence="4">The sequence shown here is derived from an EMBL/GenBank/DDBJ whole genome shotgun (WGS) entry which is preliminary data.</text>
</comment>
<organism evidence="4 5">
    <name type="scientific">Streptomyces sedi</name>
    <dbReference type="NCBI Taxonomy" id="555059"/>
    <lineage>
        <taxon>Bacteria</taxon>
        <taxon>Bacillati</taxon>
        <taxon>Actinomycetota</taxon>
        <taxon>Actinomycetes</taxon>
        <taxon>Kitasatosporales</taxon>
        <taxon>Streptomycetaceae</taxon>
        <taxon>Streptomyces</taxon>
    </lineage>
</organism>
<feature type="domain" description="Thioester reductase (TE)" evidence="2">
    <location>
        <begin position="12"/>
        <end position="246"/>
    </location>
</feature>
<protein>
    <submittedName>
        <fullName evidence="4">Alpha/beta fold hydrolase</fullName>
    </submittedName>
</protein>
<dbReference type="GO" id="GO:0016787">
    <property type="term" value="F:hydrolase activity"/>
    <property type="evidence" value="ECO:0007669"/>
    <property type="project" value="UniProtKB-KW"/>
</dbReference>
<dbReference type="Pfam" id="PF07993">
    <property type="entry name" value="NAD_binding_4"/>
    <property type="match status" value="1"/>
</dbReference>
<evidence type="ECO:0000313" key="4">
    <source>
        <dbReference type="EMBL" id="TNM29846.1"/>
    </source>
</evidence>
<dbReference type="GO" id="GO:0005737">
    <property type="term" value="C:cytoplasm"/>
    <property type="evidence" value="ECO:0007669"/>
    <property type="project" value="TreeGrafter"/>
</dbReference>
<dbReference type="InterPro" id="IPR013120">
    <property type="entry name" value="FAR_NAD-bd"/>
</dbReference>